<comment type="caution">
    <text evidence="10">The sequence shown here is derived from an EMBL/GenBank/DDBJ whole genome shotgun (WGS) entry which is preliminary data.</text>
</comment>
<reference evidence="10 11" key="1">
    <citation type="submission" date="2024-06" db="EMBL/GenBank/DDBJ databases">
        <title>Genomic Encyclopedia of Type Strains, Phase V (KMG-V): Genome sequencing to study the core and pangenomes of soil and plant-associated prokaryotes.</title>
        <authorList>
            <person name="Whitman W."/>
        </authorList>
    </citation>
    <scope>NUCLEOTIDE SEQUENCE [LARGE SCALE GENOMIC DNA]</scope>
    <source>
        <strain evidence="10 11">NE40</strain>
    </source>
</reference>
<keyword evidence="7 10" id="KW-0378">Hydrolase</keyword>
<keyword evidence="8" id="KW-0862">Zinc</keyword>
<dbReference type="Gene3D" id="2.30.40.10">
    <property type="entry name" value="Urease, subunit C, domain 1"/>
    <property type="match status" value="1"/>
</dbReference>
<dbReference type="Proteomes" id="UP001549366">
    <property type="component" value="Unassembled WGS sequence"/>
</dbReference>
<evidence type="ECO:0000256" key="7">
    <source>
        <dbReference type="ARBA" id="ARBA00022801"/>
    </source>
</evidence>
<dbReference type="InterPro" id="IPR032466">
    <property type="entry name" value="Metal_Hydrolase"/>
</dbReference>
<keyword evidence="6" id="KW-0479">Metal-binding</keyword>
<keyword evidence="11" id="KW-1185">Reference proteome</keyword>
<evidence type="ECO:0000256" key="6">
    <source>
        <dbReference type="ARBA" id="ARBA00022723"/>
    </source>
</evidence>
<comment type="subunit">
    <text evidence="4">Homotetramer.</text>
</comment>
<dbReference type="PANTHER" id="PTHR43668:SF2">
    <property type="entry name" value="ALLANTOINASE"/>
    <property type="match status" value="1"/>
</dbReference>
<dbReference type="InterPro" id="IPR006680">
    <property type="entry name" value="Amidohydro-rel"/>
</dbReference>
<comment type="cofactor">
    <cofactor evidence="1">
        <name>Zn(2+)</name>
        <dbReference type="ChEBI" id="CHEBI:29105"/>
    </cofactor>
</comment>
<evidence type="ECO:0000256" key="4">
    <source>
        <dbReference type="ARBA" id="ARBA00011881"/>
    </source>
</evidence>
<dbReference type="Pfam" id="PF01979">
    <property type="entry name" value="Amidohydro_1"/>
    <property type="match status" value="1"/>
</dbReference>
<dbReference type="EMBL" id="JBEWTB010000002">
    <property type="protein sequence ID" value="MET4755761.1"/>
    <property type="molecule type" value="Genomic_DNA"/>
</dbReference>
<evidence type="ECO:0000256" key="1">
    <source>
        <dbReference type="ARBA" id="ARBA00001947"/>
    </source>
</evidence>
<evidence type="ECO:0000256" key="5">
    <source>
        <dbReference type="ARBA" id="ARBA00012863"/>
    </source>
</evidence>
<gene>
    <name evidence="10" type="ORF">V5J35_000953</name>
</gene>
<proteinExistence type="inferred from homology"/>
<dbReference type="SUPFAM" id="SSF51556">
    <property type="entry name" value="Metallo-dependent hydrolases"/>
    <property type="match status" value="1"/>
</dbReference>
<dbReference type="SUPFAM" id="SSF51338">
    <property type="entry name" value="Composite domain of metallo-dependent hydrolases"/>
    <property type="match status" value="1"/>
</dbReference>
<evidence type="ECO:0000256" key="3">
    <source>
        <dbReference type="ARBA" id="ARBA00010368"/>
    </source>
</evidence>
<dbReference type="InterPro" id="IPR011059">
    <property type="entry name" value="Metal-dep_hydrolase_composite"/>
</dbReference>
<dbReference type="EC" id="3.5.2.5" evidence="5"/>
<organism evidence="10 11">
    <name type="scientific">Endozoicomonas lisbonensis</name>
    <dbReference type="NCBI Taxonomy" id="3120522"/>
    <lineage>
        <taxon>Bacteria</taxon>
        <taxon>Pseudomonadati</taxon>
        <taxon>Pseudomonadota</taxon>
        <taxon>Gammaproteobacteria</taxon>
        <taxon>Oceanospirillales</taxon>
        <taxon>Endozoicomonadaceae</taxon>
        <taxon>Endozoicomonas</taxon>
    </lineage>
</organism>
<dbReference type="PANTHER" id="PTHR43668">
    <property type="entry name" value="ALLANTOINASE"/>
    <property type="match status" value="1"/>
</dbReference>
<protein>
    <recommendedName>
        <fullName evidence="5">allantoinase</fullName>
        <ecNumber evidence="5">3.5.2.5</ecNumber>
    </recommendedName>
</protein>
<dbReference type="Gene3D" id="3.20.20.140">
    <property type="entry name" value="Metal-dependent hydrolases"/>
    <property type="match status" value="1"/>
</dbReference>
<evidence type="ECO:0000256" key="2">
    <source>
        <dbReference type="ARBA" id="ARBA00004968"/>
    </source>
</evidence>
<comment type="pathway">
    <text evidence="2">Nitrogen metabolism; (S)-allantoin degradation; allantoate from (S)-allantoin: step 1/1.</text>
</comment>
<evidence type="ECO:0000256" key="8">
    <source>
        <dbReference type="ARBA" id="ARBA00022833"/>
    </source>
</evidence>
<evidence type="ECO:0000313" key="11">
    <source>
        <dbReference type="Proteomes" id="UP001549366"/>
    </source>
</evidence>
<feature type="domain" description="Amidohydrolase-related" evidence="9">
    <location>
        <begin position="83"/>
        <end position="465"/>
    </location>
</feature>
<comment type="similarity">
    <text evidence="3">Belongs to the metallo-dependent hydrolases superfamily. Allantoinase family.</text>
</comment>
<accession>A0ABV2SEV3</accession>
<dbReference type="InterPro" id="IPR017593">
    <property type="entry name" value="Allantoinase"/>
</dbReference>
<dbReference type="RefSeq" id="WP_354016278.1">
    <property type="nucleotide sequence ID" value="NZ_JBEWTB010000002.1"/>
</dbReference>
<sequence length="486" mass="53594">MISLACCGQQAREINKFIIGSLGGSAMAGLNPTVDVVVRNGQLVLENGVVSGAIAIRDGKIVGITDNDCAPPASEVIDAAGQVIMPGLVDPHSHIWEPTHYPEREDYLSGSQLAASGGITTMIEMPLSVPPVSDAAAFRFKEEIVSSKSVVDVAFWGALIEKSTGHYKELNDCGCVAYKVFIPYASPDYPHSPDYALLKAMEEISRFNGLVGVHAENADILFNRQKEFEEKGIFNGSAHEQARPEIAEVEAISRVILFAEHTGCRLHICHLSTVKARQLIADARKRGVDVTVETCPHYLVLDTDDLEKHHGFAKCNPPLRSPENKEQLWDMLKAGEFDMIGTDHTPYTDNDRLQHGDNIWKMPPGIGGMDLMLPLMLDEGYHKRGVSLETLAQLLATNPARRFDLPHKGSIKLGNDADLVLVNPEAEWTYSWKASYAKAKCTRSPFEGRKMKGRVEQTLVRGKTVYRNREILVEPGFGQLNLRRNA</sequence>
<dbReference type="NCBIfam" id="TIGR03178">
    <property type="entry name" value="allantoinase"/>
    <property type="match status" value="1"/>
</dbReference>
<dbReference type="GO" id="GO:0004038">
    <property type="term" value="F:allantoinase activity"/>
    <property type="evidence" value="ECO:0007669"/>
    <property type="project" value="UniProtKB-EC"/>
</dbReference>
<dbReference type="NCBIfam" id="TIGR00857">
    <property type="entry name" value="pyrC_multi"/>
    <property type="match status" value="1"/>
</dbReference>
<evidence type="ECO:0000313" key="10">
    <source>
        <dbReference type="EMBL" id="MET4755761.1"/>
    </source>
</evidence>
<name>A0ABV2SEV3_9GAMM</name>
<evidence type="ECO:0000259" key="9">
    <source>
        <dbReference type="Pfam" id="PF01979"/>
    </source>
</evidence>
<dbReference type="InterPro" id="IPR050138">
    <property type="entry name" value="DHOase/Allantoinase_Hydrolase"/>
</dbReference>